<dbReference type="GO" id="GO:1904315">
    <property type="term" value="F:transmitter-gated monoatomic ion channel activity involved in regulation of postsynaptic membrane potential"/>
    <property type="evidence" value="ECO:0000318"/>
    <property type="project" value="GO_Central"/>
</dbReference>
<evidence type="ECO:0000256" key="2">
    <source>
        <dbReference type="ARBA" id="ARBA00022448"/>
    </source>
</evidence>
<dbReference type="GO" id="GO:0005886">
    <property type="term" value="C:plasma membrane"/>
    <property type="evidence" value="ECO:0000318"/>
    <property type="project" value="GO_Central"/>
</dbReference>
<dbReference type="SMART" id="SM00079">
    <property type="entry name" value="PBPe"/>
    <property type="match status" value="1"/>
</dbReference>
<dbReference type="InterPro" id="IPR015683">
    <property type="entry name" value="Ionotropic_Glu_rcpt"/>
</dbReference>
<dbReference type="FunFam" id="1.10.287.70:FF:000192">
    <property type="entry name" value="Glutamate receptor, ionotropic kainate"/>
    <property type="match status" value="1"/>
</dbReference>
<protein>
    <submittedName>
        <fullName evidence="21">Protein CBR-GLR-4</fullName>
    </submittedName>
</protein>
<sequence length="1007" mass="114847">MQEKCRLVGFSIRILFLLNTILPGITPDDRFHIENEDISIPGTIANRGSFAYEHLRYAIDRWNTEHGAHTQIKFSIVSPIRYDNNYEERMCEIMQQGIVAVVLSNEENEQDSQLIKSMCHYFNVSSPTSEPNRIFSIFQIPCLSLQSTSLRDSISDFVTLLGPSRGAGARATSEFLDSMRWTGFLLAYQHGSDLEDLSPLMQYKQIADTGGRRIHIKVRRLPNNTDDYEPFLKYVKTRLKQTNIIIHSNNITVLYNLLQQARGLNMAEPPFSYVFTNTDLSLLEDFLNNMYGASFHCNITGLQLVKNDPMMKTQLALTSEAVYVVGMAIYRMRELGHAPRQSAVMCDSHDIWSDGRIMNEGIRKLKLRNQLTGDVQFKSNGERDDIMYHGVGRINSQFVKLGNWSEKRGWNFDSRYANRWEFDIDPDSEDLEGLHLRVVVYLEEPFVIKTGENKYEGFCIDLLNEMTKVLKFNYTIIEVQDGTYGIEDDSGRWNGIIGALQRHEADLSLSAVTITYSRAEVVDFTLPFMHLGISILLARTSEETDKGSLWTFLEPLSLTVWISLLLSYCIVSYSMHILAKFSPYEWYNLERIDERDFENIKNQKNQFTVLNSFWFTMGSLMQQGSDVIPRAAATRLIAVVWWMFTQIIISSYTAQLAAFLTVERMSTPIESTQDLANQQKIRYGVLKSGSTMDFFRESKIPMYERMWSVMESSSPGVFVNSSREGIARVKSGGYAYMMESSMLEYYLERDCDLQSIGGLLDSKGYGIALPKGSPLRDILSRTVLQLQERTILEALKNKWWRDRREGPSCGPPPAEKATNSKPQNIFGIFYVLLTGLIVAFLLACGEYCIESRHEAFRLKLTIVGKVGLLDLILKTKELFQFIDWYRGNSNDTKTRNKMRNMQLDTAGQEISIGLKILANFSLLPYHHIRSIHAEPPLPPVPTSRPDPTRLSISSPAPTICVVSCDDGTPISRDRPPSISRAGLRRLSRMLPATTHEQLSRFRQGSMS</sequence>
<feature type="transmembrane region" description="Helical" evidence="17">
    <location>
        <begin position="558"/>
        <end position="579"/>
    </location>
</feature>
<gene>
    <name evidence="23" type="primary">glr-4</name>
    <name evidence="21" type="synonym">Cbr-glr-4</name>
    <name evidence="23" type="ORF">CBG12954</name>
    <name evidence="21" type="ORF">CBG_12954</name>
</gene>
<evidence type="ECO:0000256" key="3">
    <source>
        <dbReference type="ARBA" id="ARBA00022475"/>
    </source>
</evidence>
<feature type="transmembrane region" description="Helical" evidence="17">
    <location>
        <begin position="639"/>
        <end position="662"/>
    </location>
</feature>
<dbReference type="AlphaFoldDB" id="A8XGR3"/>
<dbReference type="Gene3D" id="1.10.287.70">
    <property type="match status" value="1"/>
</dbReference>
<dbReference type="InterPro" id="IPR028082">
    <property type="entry name" value="Peripla_BP_I"/>
</dbReference>
<feature type="compositionally biased region" description="Pro residues" evidence="16">
    <location>
        <begin position="935"/>
        <end position="944"/>
    </location>
</feature>
<dbReference type="OMA" id="WYNLERI"/>
<dbReference type="GO" id="GO:0035249">
    <property type="term" value="P:synaptic transmission, glutamatergic"/>
    <property type="evidence" value="ECO:0000318"/>
    <property type="project" value="GO_Central"/>
</dbReference>
<dbReference type="GO" id="GO:0098839">
    <property type="term" value="C:postsynaptic density membrane"/>
    <property type="evidence" value="ECO:0000318"/>
    <property type="project" value="GO_Central"/>
</dbReference>
<dbReference type="FunFam" id="3.40.190.10:FF:000060">
    <property type="entry name" value="Glutamate receptor ionotropic, kainate 1"/>
    <property type="match status" value="1"/>
</dbReference>
<evidence type="ECO:0000256" key="12">
    <source>
        <dbReference type="ARBA" id="ARBA00023257"/>
    </source>
</evidence>
<keyword evidence="6 17" id="KW-1133">Transmembrane helix</keyword>
<dbReference type="STRING" id="6238.A8XGR3"/>
<dbReference type="EMBL" id="HE600938">
    <property type="protein sequence ID" value="CAP31837.2"/>
    <property type="molecule type" value="Genomic_DNA"/>
</dbReference>
<evidence type="ECO:0000256" key="8">
    <source>
        <dbReference type="ARBA" id="ARBA00023065"/>
    </source>
</evidence>
<keyword evidence="3" id="KW-1003">Cell membrane</keyword>
<evidence type="ECO:0000256" key="4">
    <source>
        <dbReference type="ARBA" id="ARBA00022692"/>
    </source>
</evidence>
<dbReference type="Pfam" id="PF01094">
    <property type="entry name" value="ANF_receptor"/>
    <property type="match status" value="1"/>
</dbReference>
<proteinExistence type="inferred from homology"/>
<dbReference type="PANTHER" id="PTHR18966">
    <property type="entry name" value="IONOTROPIC GLUTAMATE RECEPTOR"/>
    <property type="match status" value="1"/>
</dbReference>
<comment type="subcellular location">
    <subcellularLocation>
        <location evidence="15">Postsynaptic cell membrane</location>
        <topology evidence="15">Multi-pass membrane protein</topology>
    </subcellularLocation>
</comment>
<dbReference type="GO" id="GO:0050804">
    <property type="term" value="P:modulation of chemical synaptic transmission"/>
    <property type="evidence" value="ECO:0000318"/>
    <property type="project" value="GO_Central"/>
</dbReference>
<dbReference type="FunCoup" id="A8XGR3">
    <property type="interactions" value="6"/>
</dbReference>
<feature type="transmembrane region" description="Helical" evidence="17">
    <location>
        <begin position="825"/>
        <end position="843"/>
    </location>
</feature>
<feature type="chain" id="PRO_5002729962" evidence="18">
    <location>
        <begin position="28"/>
        <end position="1007"/>
    </location>
</feature>
<evidence type="ECO:0000259" key="19">
    <source>
        <dbReference type="SMART" id="SM00079"/>
    </source>
</evidence>
<evidence type="ECO:0000256" key="16">
    <source>
        <dbReference type="SAM" id="MobiDB-lite"/>
    </source>
</evidence>
<keyword evidence="10" id="KW-0675">Receptor</keyword>
<keyword evidence="22" id="KW-1185">Reference proteome</keyword>
<evidence type="ECO:0000313" key="21">
    <source>
        <dbReference type="EMBL" id="CAP31837.2"/>
    </source>
</evidence>
<evidence type="ECO:0000256" key="7">
    <source>
        <dbReference type="ARBA" id="ARBA00023018"/>
    </source>
</evidence>
<feature type="signal peptide" evidence="18">
    <location>
        <begin position="1"/>
        <end position="27"/>
    </location>
</feature>
<dbReference type="Gene3D" id="3.40.190.10">
    <property type="entry name" value="Periplasmic binding protein-like II"/>
    <property type="match status" value="2"/>
</dbReference>
<dbReference type="Pfam" id="PF00060">
    <property type="entry name" value="Lig_chan"/>
    <property type="match status" value="1"/>
</dbReference>
<evidence type="ECO:0000256" key="13">
    <source>
        <dbReference type="ARBA" id="ARBA00023286"/>
    </source>
</evidence>
<dbReference type="Gene3D" id="3.40.50.2300">
    <property type="match status" value="2"/>
</dbReference>
<evidence type="ECO:0000256" key="17">
    <source>
        <dbReference type="SAM" id="Phobius"/>
    </source>
</evidence>
<dbReference type="InterPro" id="IPR019594">
    <property type="entry name" value="Glu/Gly-bd"/>
</dbReference>
<evidence type="ECO:0000313" key="23">
    <source>
        <dbReference type="WormBase" id="CBG12954a"/>
    </source>
</evidence>
<keyword evidence="8" id="KW-0406">Ion transport</keyword>
<keyword evidence="9 17" id="KW-0472">Membrane</keyword>
<evidence type="ECO:0000256" key="5">
    <source>
        <dbReference type="ARBA" id="ARBA00022729"/>
    </source>
</evidence>
<dbReference type="HOGENOM" id="CLU_007257_3_0_1"/>
<feature type="domain" description="Ionotropic glutamate receptor C-terminal" evidence="19">
    <location>
        <begin position="435"/>
        <end position="802"/>
    </location>
</feature>
<keyword evidence="2" id="KW-0813">Transport</keyword>
<keyword evidence="5 18" id="KW-0732">Signal</keyword>
<keyword evidence="14" id="KW-0407">Ion channel</keyword>
<dbReference type="WormBase" id="CBG12954a">
    <property type="protein sequence ID" value="CBP03178"/>
    <property type="gene ID" value="WBGene00033807"/>
    <property type="gene designation" value="Cbr-glr-4"/>
</dbReference>
<evidence type="ECO:0000256" key="15">
    <source>
        <dbReference type="ARBA" id="ARBA00034104"/>
    </source>
</evidence>
<keyword evidence="7" id="KW-0770">Synapse</keyword>
<feature type="region of interest" description="Disordered" evidence="16">
    <location>
        <begin position="934"/>
        <end position="954"/>
    </location>
</feature>
<reference evidence="21 22" key="2">
    <citation type="journal article" date="2011" name="PLoS Genet.">
        <title>Caenorhabditis briggsae recombinant inbred line genotypes reveal inter-strain incompatibility and the evolution of recombination.</title>
        <authorList>
            <person name="Ross J.A."/>
            <person name="Koboldt D.C."/>
            <person name="Staisch J.E."/>
            <person name="Chamberlin H.M."/>
            <person name="Gupta B.P."/>
            <person name="Miller R.D."/>
            <person name="Baird S.E."/>
            <person name="Haag E.S."/>
        </authorList>
    </citation>
    <scope>NUCLEOTIDE SEQUENCE [LARGE SCALE GENOMIC DNA]</scope>
    <source>
        <strain evidence="21 22">AF16</strain>
    </source>
</reference>
<evidence type="ECO:0000256" key="11">
    <source>
        <dbReference type="ARBA" id="ARBA00023180"/>
    </source>
</evidence>
<dbReference type="InParanoid" id="A8XGR3"/>
<organism evidence="21 22">
    <name type="scientific">Caenorhabditis briggsae</name>
    <dbReference type="NCBI Taxonomy" id="6238"/>
    <lineage>
        <taxon>Eukaryota</taxon>
        <taxon>Metazoa</taxon>
        <taxon>Ecdysozoa</taxon>
        <taxon>Nematoda</taxon>
        <taxon>Chromadorea</taxon>
        <taxon>Rhabditida</taxon>
        <taxon>Rhabditina</taxon>
        <taxon>Rhabditomorpha</taxon>
        <taxon>Rhabditoidea</taxon>
        <taxon>Rhabditidae</taxon>
        <taxon>Peloderinae</taxon>
        <taxon>Caenorhabditis</taxon>
    </lineage>
</organism>
<comment type="similarity">
    <text evidence="1">Belongs to the glutamate-gated ion channel (TC 1.A.10.1) family.</text>
</comment>
<evidence type="ECO:0000256" key="1">
    <source>
        <dbReference type="ARBA" id="ARBA00008685"/>
    </source>
</evidence>
<evidence type="ECO:0000259" key="20">
    <source>
        <dbReference type="SMART" id="SM00918"/>
    </source>
</evidence>
<evidence type="ECO:0000256" key="6">
    <source>
        <dbReference type="ARBA" id="ARBA00022989"/>
    </source>
</evidence>
<keyword evidence="11" id="KW-0325">Glycoprotein</keyword>
<dbReference type="SUPFAM" id="SSF53822">
    <property type="entry name" value="Periplasmic binding protein-like I"/>
    <property type="match status" value="1"/>
</dbReference>
<accession>A8XGR3</accession>
<evidence type="ECO:0000256" key="14">
    <source>
        <dbReference type="ARBA" id="ARBA00023303"/>
    </source>
</evidence>
<dbReference type="Pfam" id="PF10613">
    <property type="entry name" value="Lig_chan-Glu_bd"/>
    <property type="match status" value="1"/>
</dbReference>
<evidence type="ECO:0000256" key="18">
    <source>
        <dbReference type="SAM" id="SignalP"/>
    </source>
</evidence>
<feature type="domain" description="Ionotropic glutamate receptor L-glutamate and glycine-binding" evidence="20">
    <location>
        <begin position="445"/>
        <end position="502"/>
    </location>
</feature>
<evidence type="ECO:0000313" key="22">
    <source>
        <dbReference type="Proteomes" id="UP000008549"/>
    </source>
</evidence>
<evidence type="ECO:0000256" key="9">
    <source>
        <dbReference type="ARBA" id="ARBA00023136"/>
    </source>
</evidence>
<name>A8XGR3_CAEBR</name>
<dbReference type="FunFam" id="3.40.190.10:FF:000255">
    <property type="entry name" value="GLutamate Receptor family (AMPA)"/>
    <property type="match status" value="1"/>
</dbReference>
<dbReference type="GO" id="GO:0008066">
    <property type="term" value="F:glutamate receptor activity"/>
    <property type="evidence" value="ECO:0000318"/>
    <property type="project" value="GO_Central"/>
</dbReference>
<dbReference type="eggNOG" id="KOG1052">
    <property type="taxonomic scope" value="Eukaryota"/>
</dbReference>
<keyword evidence="12" id="KW-0628">Postsynaptic cell membrane</keyword>
<dbReference type="InterPro" id="IPR001828">
    <property type="entry name" value="ANF_lig-bd_rcpt"/>
</dbReference>
<evidence type="ECO:0000256" key="10">
    <source>
        <dbReference type="ARBA" id="ARBA00023170"/>
    </source>
</evidence>
<dbReference type="SMART" id="SM00918">
    <property type="entry name" value="Lig_chan-Glu_bd"/>
    <property type="match status" value="1"/>
</dbReference>
<keyword evidence="13" id="KW-1071">Ligand-gated ion channel</keyword>
<dbReference type="SUPFAM" id="SSF81324">
    <property type="entry name" value="Voltage-gated potassium channels"/>
    <property type="match status" value="1"/>
</dbReference>
<keyword evidence="4 17" id="KW-0812">Transmembrane</keyword>
<dbReference type="Proteomes" id="UP000008549">
    <property type="component" value="Unassembled WGS sequence"/>
</dbReference>
<dbReference type="SUPFAM" id="SSF53850">
    <property type="entry name" value="Periplasmic binding protein-like II"/>
    <property type="match status" value="1"/>
</dbReference>
<reference evidence="21 22" key="1">
    <citation type="journal article" date="2003" name="PLoS Biol.">
        <title>The genome sequence of Caenorhabditis briggsae: a platform for comparative genomics.</title>
        <authorList>
            <person name="Stein L.D."/>
            <person name="Bao Z."/>
            <person name="Blasiar D."/>
            <person name="Blumenthal T."/>
            <person name="Brent M.R."/>
            <person name="Chen N."/>
            <person name="Chinwalla A."/>
            <person name="Clarke L."/>
            <person name="Clee C."/>
            <person name="Coghlan A."/>
            <person name="Coulson A."/>
            <person name="D'Eustachio P."/>
            <person name="Fitch D.H."/>
            <person name="Fulton L.A."/>
            <person name="Fulton R.E."/>
            <person name="Griffiths-Jones S."/>
            <person name="Harris T.W."/>
            <person name="Hillier L.W."/>
            <person name="Kamath R."/>
            <person name="Kuwabara P.E."/>
            <person name="Mardis E.R."/>
            <person name="Marra M.A."/>
            <person name="Miner T.L."/>
            <person name="Minx P."/>
            <person name="Mullikin J.C."/>
            <person name="Plumb R.W."/>
            <person name="Rogers J."/>
            <person name="Schein J.E."/>
            <person name="Sohrmann M."/>
            <person name="Spieth J."/>
            <person name="Stajich J.E."/>
            <person name="Wei C."/>
            <person name="Willey D."/>
            <person name="Wilson R.K."/>
            <person name="Durbin R."/>
            <person name="Waterston R.H."/>
        </authorList>
    </citation>
    <scope>NUCLEOTIDE SEQUENCE [LARGE SCALE GENOMIC DNA]</scope>
    <source>
        <strain evidence="21 22">AF16</strain>
    </source>
</reference>
<dbReference type="InterPro" id="IPR001320">
    <property type="entry name" value="Iontro_rcpt_C"/>
</dbReference>